<dbReference type="InterPro" id="IPR052718">
    <property type="entry name" value="NmrA-type_oxidoreductase"/>
</dbReference>
<dbReference type="PANTHER" id="PTHR47129">
    <property type="entry name" value="QUINONE OXIDOREDUCTASE 2"/>
    <property type="match status" value="1"/>
</dbReference>
<accession>A0A1X7ELB8</accession>
<dbReference type="PANTHER" id="PTHR47129:SF1">
    <property type="entry name" value="NMRA-LIKE DOMAIN-CONTAINING PROTEIN"/>
    <property type="match status" value="1"/>
</dbReference>
<dbReference type="Gene3D" id="3.40.50.720">
    <property type="entry name" value="NAD(P)-binding Rossmann-like Domain"/>
    <property type="match status" value="1"/>
</dbReference>
<protein>
    <submittedName>
        <fullName evidence="2">NAD(P)H dehydrogenase (Quinone)</fullName>
    </submittedName>
</protein>
<dbReference type="Gene3D" id="3.90.25.10">
    <property type="entry name" value="UDP-galactose 4-epimerase, domain 1"/>
    <property type="match status" value="1"/>
</dbReference>
<dbReference type="AlphaFoldDB" id="A0A1X7ELB8"/>
<dbReference type="RefSeq" id="WP_085084418.1">
    <property type="nucleotide sequence ID" value="NZ_FXAK01000002.1"/>
</dbReference>
<feature type="domain" description="NAD(P)-binding" evidence="1">
    <location>
        <begin position="7"/>
        <end position="182"/>
    </location>
</feature>
<proteinExistence type="predicted"/>
<evidence type="ECO:0000313" key="2">
    <source>
        <dbReference type="EMBL" id="SMF35918.1"/>
    </source>
</evidence>
<dbReference type="InterPro" id="IPR016040">
    <property type="entry name" value="NAD(P)-bd_dom"/>
</dbReference>
<dbReference type="InterPro" id="IPR036291">
    <property type="entry name" value="NAD(P)-bd_dom_sf"/>
</dbReference>
<gene>
    <name evidence="2" type="ORF">SAMN02982917_1846</name>
</gene>
<name>A0A1X7ELB8_9PROT</name>
<organism evidence="2 3">
    <name type="scientific">Azospirillum oryzae</name>
    <dbReference type="NCBI Taxonomy" id="286727"/>
    <lineage>
        <taxon>Bacteria</taxon>
        <taxon>Pseudomonadati</taxon>
        <taxon>Pseudomonadota</taxon>
        <taxon>Alphaproteobacteria</taxon>
        <taxon>Rhodospirillales</taxon>
        <taxon>Azospirillaceae</taxon>
        <taxon>Azospirillum</taxon>
    </lineage>
</organism>
<dbReference type="OrthoDB" id="7771794at2"/>
<reference evidence="2 3" key="1">
    <citation type="submission" date="2017-04" db="EMBL/GenBank/DDBJ databases">
        <authorList>
            <person name="Afonso C.L."/>
            <person name="Miller P.J."/>
            <person name="Scott M.A."/>
            <person name="Spackman E."/>
            <person name="Goraichik I."/>
            <person name="Dimitrov K.M."/>
            <person name="Suarez D.L."/>
            <person name="Swayne D.E."/>
        </authorList>
    </citation>
    <scope>NUCLEOTIDE SEQUENCE [LARGE SCALE GENOMIC DNA]</scope>
    <source>
        <strain evidence="2 3">A2P</strain>
    </source>
</reference>
<dbReference type="EMBL" id="FXAK01000002">
    <property type="protein sequence ID" value="SMF35918.1"/>
    <property type="molecule type" value="Genomic_DNA"/>
</dbReference>
<dbReference type="Pfam" id="PF13460">
    <property type="entry name" value="NAD_binding_10"/>
    <property type="match status" value="1"/>
</dbReference>
<evidence type="ECO:0000259" key="1">
    <source>
        <dbReference type="Pfam" id="PF13460"/>
    </source>
</evidence>
<evidence type="ECO:0000313" key="3">
    <source>
        <dbReference type="Proteomes" id="UP000192936"/>
    </source>
</evidence>
<dbReference type="SUPFAM" id="SSF51735">
    <property type="entry name" value="NAD(P)-binding Rossmann-fold domains"/>
    <property type="match status" value="1"/>
</dbReference>
<dbReference type="Proteomes" id="UP000192936">
    <property type="component" value="Unassembled WGS sequence"/>
</dbReference>
<sequence>MKIGVSGASGKLGSATIAALQGLASGHGIVGISRTPEALPSTVEARFGDYDQPDSLASAYAGLDRLLIIPTTDMRPGQRTIQHLAAVDAAVAAGVGHVSLMSSAGTRRAKEPDIWGCYFPAEQRLMRTAGAWSILRMNFYAEAFVQEVRSALDRGAIAGIGDGRVGYVSRDDLARAAAGLLTGDGHDGAIYTGTGPESLSGTERAAIAGAVAGRSLRYVELTEEAFRSTMAQAGLPPPIVAVVVSIRTRFAMGGFDIVTGDIERLSGRRPRSLRDVLSDAFSETDKNSE</sequence>
<dbReference type="STRING" id="286727.SAMN02982917_1846"/>